<comment type="caution">
    <text evidence="3">The sequence shown here is derived from an EMBL/GenBank/DDBJ whole genome shotgun (WGS) entry which is preliminary data.</text>
</comment>
<dbReference type="InterPro" id="IPR048502">
    <property type="entry name" value="NamZ_N"/>
</dbReference>
<keyword evidence="4" id="KW-1185">Reference proteome</keyword>
<dbReference type="Proteomes" id="UP001176960">
    <property type="component" value="Unassembled WGS sequence"/>
</dbReference>
<reference evidence="3" key="1">
    <citation type="submission" date="2023-03" db="EMBL/GenBank/DDBJ databases">
        <authorList>
            <person name="Cleenwerck I."/>
        </authorList>
    </citation>
    <scope>NUCLEOTIDE SEQUENCE</scope>
    <source>
        <strain evidence="3">LMG 32879</strain>
    </source>
</reference>
<dbReference type="PANTHER" id="PTHR42915:SF1">
    <property type="entry name" value="PEPTIDOGLYCAN BETA-N-ACETYLMURAMIDASE NAMZ"/>
    <property type="match status" value="1"/>
</dbReference>
<name>A0AA35XWH7_9PROT</name>
<feature type="domain" description="Peptidoglycan beta-N-acetylmuramidase NamZ N-terminal" evidence="1">
    <location>
        <begin position="57"/>
        <end position="264"/>
    </location>
</feature>
<evidence type="ECO:0000313" key="3">
    <source>
        <dbReference type="EMBL" id="CAI9120870.1"/>
    </source>
</evidence>
<dbReference type="Pfam" id="PF07075">
    <property type="entry name" value="NamZ_N"/>
    <property type="match status" value="1"/>
</dbReference>
<dbReference type="GO" id="GO:0033922">
    <property type="term" value="F:peptidoglycan beta-N-acetylmuramidase activity"/>
    <property type="evidence" value="ECO:0007669"/>
    <property type="project" value="InterPro"/>
</dbReference>
<organism evidence="3 4">
    <name type="scientific">Brytella acorum</name>
    <dbReference type="NCBI Taxonomy" id="2959299"/>
    <lineage>
        <taxon>Bacteria</taxon>
        <taxon>Pseudomonadati</taxon>
        <taxon>Pseudomonadota</taxon>
        <taxon>Alphaproteobacteria</taxon>
        <taxon>Acetobacterales</taxon>
        <taxon>Acetobacteraceae</taxon>
        <taxon>Brytella</taxon>
    </lineage>
</organism>
<dbReference type="InterPro" id="IPR008302">
    <property type="entry name" value="NamZ"/>
</dbReference>
<sequence length="421" mass="46135">MGAGRRNFMMGAAALGAATVNRRAQAASSCRPHEPVKTGFTVMRDAGYQALRGRKLGLIANPTSVDERLRHIADVLHATPNVRLTAIFGPEHGFRGTAQAGFSEKRSTDPRTGISVYDIYTINGPALDAVFRASGVDLMVFDIQDVGARFYTYIWTLFDSMAGCARTGIEILVLDRPNPISGRPASGPVLDPALSSFVGRAPIALRHGMTIGELARLFNTAFIPRMAGRAARLSVIPMRGWTRDLYYDETGLPWVPPSPNMPTVETALAYPGTCLFEGTGLSVGRGTAAPFLTLGMPDTPEDRPWAERVMAMNLPGCLFRECWFTPGSDAFAKRLCHGLQLVLTDRTRFDAVLTGFALLRSAPGRQQPDFWRSGGKTFDILSGQRNLRTMLDRNASLPDIIASWQGDLRRFETLREAHLLY</sequence>
<evidence type="ECO:0000313" key="4">
    <source>
        <dbReference type="Proteomes" id="UP001176960"/>
    </source>
</evidence>
<accession>A0AA35XWH7</accession>
<dbReference type="InterPro" id="IPR048503">
    <property type="entry name" value="NamZ_C"/>
</dbReference>
<dbReference type="InterPro" id="IPR006311">
    <property type="entry name" value="TAT_signal"/>
</dbReference>
<protein>
    <submittedName>
        <fullName evidence="3">DUF1343 domain-containing protein</fullName>
    </submittedName>
</protein>
<dbReference type="PIRSF" id="PIRSF016719">
    <property type="entry name" value="UCP016719"/>
    <property type="match status" value="1"/>
</dbReference>
<dbReference type="Pfam" id="PF20732">
    <property type="entry name" value="NamZ_C"/>
    <property type="match status" value="1"/>
</dbReference>
<dbReference type="Gene3D" id="3.90.1150.140">
    <property type="match status" value="1"/>
</dbReference>
<dbReference type="EMBL" id="CATKSH010000009">
    <property type="protein sequence ID" value="CAI9120870.1"/>
    <property type="molecule type" value="Genomic_DNA"/>
</dbReference>
<feature type="domain" description="Peptidoglycan beta-N-acetylmuramidase NamZ C-terminal" evidence="2">
    <location>
        <begin position="268"/>
        <end position="421"/>
    </location>
</feature>
<dbReference type="PROSITE" id="PS51318">
    <property type="entry name" value="TAT"/>
    <property type="match status" value="1"/>
</dbReference>
<evidence type="ECO:0000259" key="1">
    <source>
        <dbReference type="Pfam" id="PF07075"/>
    </source>
</evidence>
<evidence type="ECO:0000259" key="2">
    <source>
        <dbReference type="Pfam" id="PF20732"/>
    </source>
</evidence>
<gene>
    <name evidence="3" type="ORF">LMG32879_001710</name>
</gene>
<dbReference type="Gene3D" id="3.40.50.12170">
    <property type="entry name" value="Uncharacterised protein PF07075, DUF1343"/>
    <property type="match status" value="1"/>
</dbReference>
<dbReference type="PANTHER" id="PTHR42915">
    <property type="entry name" value="HYPOTHETICAL 460 KDA PROTEIN IN FEUA-SIGW INTERGENIC REGION [PRECURSOR]"/>
    <property type="match status" value="1"/>
</dbReference>
<dbReference type="AlphaFoldDB" id="A0AA35XWH7"/>
<proteinExistence type="predicted"/>